<evidence type="ECO:0000259" key="5">
    <source>
        <dbReference type="PROSITE" id="PS50977"/>
    </source>
</evidence>
<gene>
    <name evidence="6" type="ORF">FDK13_23850</name>
</gene>
<feature type="DNA-binding region" description="H-T-H motif" evidence="4">
    <location>
        <begin position="27"/>
        <end position="46"/>
    </location>
</feature>
<organism evidence="6 7">
    <name type="scientific">Dyadobacter frigoris</name>
    <dbReference type="NCBI Taxonomy" id="2576211"/>
    <lineage>
        <taxon>Bacteria</taxon>
        <taxon>Pseudomonadati</taxon>
        <taxon>Bacteroidota</taxon>
        <taxon>Cytophagia</taxon>
        <taxon>Cytophagales</taxon>
        <taxon>Spirosomataceae</taxon>
        <taxon>Dyadobacter</taxon>
    </lineage>
</organism>
<evidence type="ECO:0000256" key="1">
    <source>
        <dbReference type="ARBA" id="ARBA00023015"/>
    </source>
</evidence>
<proteinExistence type="predicted"/>
<protein>
    <submittedName>
        <fullName evidence="6">TetR/AcrR family transcriptional regulator</fullName>
    </submittedName>
</protein>
<dbReference type="RefSeq" id="WP_137342522.1">
    <property type="nucleotide sequence ID" value="NZ_BSQH01000015.1"/>
</dbReference>
<evidence type="ECO:0000256" key="3">
    <source>
        <dbReference type="ARBA" id="ARBA00023163"/>
    </source>
</evidence>
<dbReference type="PRINTS" id="PR00455">
    <property type="entry name" value="HTHTETR"/>
</dbReference>
<dbReference type="Gene3D" id="1.10.357.10">
    <property type="entry name" value="Tetracycline Repressor, domain 2"/>
    <property type="match status" value="1"/>
</dbReference>
<evidence type="ECO:0000256" key="2">
    <source>
        <dbReference type="ARBA" id="ARBA00023125"/>
    </source>
</evidence>
<feature type="domain" description="HTH tetR-type" evidence="5">
    <location>
        <begin position="4"/>
        <end position="64"/>
    </location>
</feature>
<dbReference type="PANTHER" id="PTHR47506:SF6">
    <property type="entry name" value="HTH-TYPE TRANSCRIPTIONAL REPRESSOR NEMR"/>
    <property type="match status" value="1"/>
</dbReference>
<keyword evidence="3" id="KW-0804">Transcription</keyword>
<dbReference type="Proteomes" id="UP000304900">
    <property type="component" value="Unassembled WGS sequence"/>
</dbReference>
<name>A0A4U6CZN9_9BACT</name>
<comment type="caution">
    <text evidence="6">The sequence shown here is derived from an EMBL/GenBank/DDBJ whole genome shotgun (WGS) entry which is preliminary data.</text>
</comment>
<dbReference type="GO" id="GO:0003677">
    <property type="term" value="F:DNA binding"/>
    <property type="evidence" value="ECO:0007669"/>
    <property type="project" value="UniProtKB-UniRule"/>
</dbReference>
<evidence type="ECO:0000313" key="7">
    <source>
        <dbReference type="Proteomes" id="UP000304900"/>
    </source>
</evidence>
<sequence length="186" mass="21355">MKKSAVRERILEVASRLFYEQGYNLTGINQIIEEADIARASLYNHFESKTHLLLVYLKEAEDIWFTEMENFTASFTDPKQKLLALFDFRMERQSKRSFGGCQFIKISAEVSRQDSQVFDAVSHQKNRLKVFIVNIIKDLPENNQTLTHNLLGDALFLLLEGAAVSGSIYKNQESMKTAKEIADKLI</sequence>
<dbReference type="SUPFAM" id="SSF48498">
    <property type="entry name" value="Tetracyclin repressor-like, C-terminal domain"/>
    <property type="match status" value="1"/>
</dbReference>
<evidence type="ECO:0000313" key="6">
    <source>
        <dbReference type="EMBL" id="TKT89385.1"/>
    </source>
</evidence>
<dbReference type="EMBL" id="SZVO01000012">
    <property type="protein sequence ID" value="TKT89385.1"/>
    <property type="molecule type" value="Genomic_DNA"/>
</dbReference>
<dbReference type="PANTHER" id="PTHR47506">
    <property type="entry name" value="TRANSCRIPTIONAL REGULATORY PROTEIN"/>
    <property type="match status" value="1"/>
</dbReference>
<dbReference type="SUPFAM" id="SSF46689">
    <property type="entry name" value="Homeodomain-like"/>
    <property type="match status" value="1"/>
</dbReference>
<dbReference type="AlphaFoldDB" id="A0A4U6CZN9"/>
<dbReference type="Pfam" id="PF00440">
    <property type="entry name" value="TetR_N"/>
    <property type="match status" value="1"/>
</dbReference>
<dbReference type="PROSITE" id="PS50977">
    <property type="entry name" value="HTH_TETR_2"/>
    <property type="match status" value="1"/>
</dbReference>
<accession>A0A4U6CZN9</accession>
<keyword evidence="1" id="KW-0805">Transcription regulation</keyword>
<reference evidence="6 7" key="1">
    <citation type="submission" date="2019-05" db="EMBL/GenBank/DDBJ databases">
        <title>Dyadobacter AR-3-8 sp. nov., isolated from arctic soil.</title>
        <authorList>
            <person name="Chaudhary D.K."/>
        </authorList>
    </citation>
    <scope>NUCLEOTIDE SEQUENCE [LARGE SCALE GENOMIC DNA]</scope>
    <source>
        <strain evidence="6 7">AR-3-8</strain>
    </source>
</reference>
<keyword evidence="2 4" id="KW-0238">DNA-binding</keyword>
<keyword evidence="7" id="KW-1185">Reference proteome</keyword>
<dbReference type="OrthoDB" id="9787680at2"/>
<dbReference type="InterPro" id="IPR009057">
    <property type="entry name" value="Homeodomain-like_sf"/>
</dbReference>
<evidence type="ECO:0000256" key="4">
    <source>
        <dbReference type="PROSITE-ProRule" id="PRU00335"/>
    </source>
</evidence>
<dbReference type="InterPro" id="IPR001647">
    <property type="entry name" value="HTH_TetR"/>
</dbReference>
<dbReference type="InterPro" id="IPR036271">
    <property type="entry name" value="Tet_transcr_reg_TetR-rel_C_sf"/>
</dbReference>